<proteinExistence type="inferred from homology"/>
<evidence type="ECO:0000256" key="2">
    <source>
        <dbReference type="ARBA" id="ARBA00005594"/>
    </source>
</evidence>
<dbReference type="Pfam" id="PF05746">
    <property type="entry name" value="DALR_1"/>
    <property type="match status" value="1"/>
</dbReference>
<accession>A0A2K9LJ06</accession>
<dbReference type="HAMAP" id="MF_00123">
    <property type="entry name" value="Arg_tRNA_synth"/>
    <property type="match status" value="1"/>
</dbReference>
<evidence type="ECO:0000256" key="8">
    <source>
        <dbReference type="ARBA" id="ARBA00023146"/>
    </source>
</evidence>
<reference evidence="15" key="1">
    <citation type="submission" date="2017-08" db="EMBL/GenBank/DDBJ databases">
        <title>Direct submision.</title>
        <authorList>
            <person name="Kim S.-J."/>
            <person name="Rhee S.-K."/>
        </authorList>
    </citation>
    <scope>NUCLEOTIDE SEQUENCE [LARGE SCALE GENOMIC DNA]</scope>
    <source>
        <strain evidence="15">GI5</strain>
    </source>
</reference>
<keyword evidence="7 10" id="KW-0648">Protein biosynthesis</keyword>
<dbReference type="InterPro" id="IPR001412">
    <property type="entry name" value="aa-tRNA-synth_I_CS"/>
</dbReference>
<name>A0A2K9LJ06_9GAMM</name>
<protein>
    <recommendedName>
        <fullName evidence="10">Arginine--tRNA ligase</fullName>
        <ecNumber evidence="10">6.1.1.19</ecNumber>
    </recommendedName>
    <alternativeName>
        <fullName evidence="10">Arginyl-tRNA synthetase</fullName>
        <shortName evidence="10">ArgRS</shortName>
    </alternativeName>
</protein>
<evidence type="ECO:0000256" key="9">
    <source>
        <dbReference type="ARBA" id="ARBA00049339"/>
    </source>
</evidence>
<dbReference type="RefSeq" id="WP_101893566.1">
    <property type="nucleotide sequence ID" value="NZ_CP022684.1"/>
</dbReference>
<dbReference type="InterPro" id="IPR005148">
    <property type="entry name" value="Arg-tRNA-synth_N"/>
</dbReference>
<organism evidence="14 15">
    <name type="scientific">Ketobacter alkanivorans</name>
    <dbReference type="NCBI Taxonomy" id="1917421"/>
    <lineage>
        <taxon>Bacteria</taxon>
        <taxon>Pseudomonadati</taxon>
        <taxon>Pseudomonadota</taxon>
        <taxon>Gammaproteobacteria</taxon>
        <taxon>Pseudomonadales</taxon>
        <taxon>Ketobacteraceae</taxon>
        <taxon>Ketobacter</taxon>
    </lineage>
</organism>
<dbReference type="NCBIfam" id="TIGR00456">
    <property type="entry name" value="argS"/>
    <property type="match status" value="1"/>
</dbReference>
<dbReference type="EC" id="6.1.1.19" evidence="10"/>
<dbReference type="GO" id="GO:0004814">
    <property type="term" value="F:arginine-tRNA ligase activity"/>
    <property type="evidence" value="ECO:0007669"/>
    <property type="project" value="UniProtKB-UniRule"/>
</dbReference>
<dbReference type="PROSITE" id="PS00178">
    <property type="entry name" value="AA_TRNA_LIGASE_I"/>
    <property type="match status" value="1"/>
</dbReference>
<dbReference type="SUPFAM" id="SSF52374">
    <property type="entry name" value="Nucleotidylyl transferase"/>
    <property type="match status" value="1"/>
</dbReference>
<dbReference type="OrthoDB" id="9803211at2"/>
<keyword evidence="5 10" id="KW-0547">Nucleotide-binding</keyword>
<dbReference type="SUPFAM" id="SSF55190">
    <property type="entry name" value="Arginyl-tRNA synthetase (ArgRS), N-terminal 'additional' domain"/>
    <property type="match status" value="1"/>
</dbReference>
<evidence type="ECO:0000256" key="7">
    <source>
        <dbReference type="ARBA" id="ARBA00022917"/>
    </source>
</evidence>
<dbReference type="Pfam" id="PF03485">
    <property type="entry name" value="Arg_tRNA_synt_N"/>
    <property type="match status" value="1"/>
</dbReference>
<dbReference type="AlphaFoldDB" id="A0A2K9LJ06"/>
<dbReference type="EMBL" id="CP022684">
    <property type="protein sequence ID" value="AUM12230.1"/>
    <property type="molecule type" value="Genomic_DNA"/>
</dbReference>
<dbReference type="FunFam" id="1.10.730.10:FF:000008">
    <property type="entry name" value="Arginine--tRNA ligase"/>
    <property type="match status" value="1"/>
</dbReference>
<dbReference type="PRINTS" id="PR01038">
    <property type="entry name" value="TRNASYNTHARG"/>
</dbReference>
<dbReference type="InterPro" id="IPR036695">
    <property type="entry name" value="Arg-tRNA-synth_N_sf"/>
</dbReference>
<keyword evidence="3 10" id="KW-0963">Cytoplasm</keyword>
<evidence type="ECO:0000259" key="13">
    <source>
        <dbReference type="SMART" id="SM01016"/>
    </source>
</evidence>
<feature type="short sequence motif" description="'HIGH' region" evidence="10">
    <location>
        <begin position="128"/>
        <end position="138"/>
    </location>
</feature>
<dbReference type="InterPro" id="IPR009080">
    <property type="entry name" value="tRNAsynth_Ia_anticodon-bd"/>
</dbReference>
<keyword evidence="4 10" id="KW-0436">Ligase</keyword>
<dbReference type="Pfam" id="PF00750">
    <property type="entry name" value="tRNA-synt_1d"/>
    <property type="match status" value="2"/>
</dbReference>
<evidence type="ECO:0000256" key="11">
    <source>
        <dbReference type="RuleBase" id="RU363038"/>
    </source>
</evidence>
<dbReference type="GO" id="GO:0005737">
    <property type="term" value="C:cytoplasm"/>
    <property type="evidence" value="ECO:0007669"/>
    <property type="project" value="UniProtKB-SubCell"/>
</dbReference>
<dbReference type="InterPro" id="IPR008909">
    <property type="entry name" value="DALR_anticod-bd"/>
</dbReference>
<evidence type="ECO:0000256" key="5">
    <source>
        <dbReference type="ARBA" id="ARBA00022741"/>
    </source>
</evidence>
<evidence type="ECO:0000256" key="4">
    <source>
        <dbReference type="ARBA" id="ARBA00022598"/>
    </source>
</evidence>
<keyword evidence="6 10" id="KW-0067">ATP-binding</keyword>
<dbReference type="SMART" id="SM01016">
    <property type="entry name" value="Arg_tRNA_synt_N"/>
    <property type="match status" value="1"/>
</dbReference>
<evidence type="ECO:0000256" key="3">
    <source>
        <dbReference type="ARBA" id="ARBA00022490"/>
    </source>
</evidence>
<dbReference type="CDD" id="cd00671">
    <property type="entry name" value="ArgRS_core"/>
    <property type="match status" value="1"/>
</dbReference>
<dbReference type="Gene3D" id="3.30.1360.70">
    <property type="entry name" value="Arginyl tRNA synthetase N-terminal domain"/>
    <property type="match status" value="1"/>
</dbReference>
<evidence type="ECO:0000256" key="10">
    <source>
        <dbReference type="HAMAP-Rule" id="MF_00123"/>
    </source>
</evidence>
<dbReference type="SUPFAM" id="SSF47323">
    <property type="entry name" value="Anticodon-binding domain of a subclass of class I aminoacyl-tRNA synthetases"/>
    <property type="match status" value="1"/>
</dbReference>
<sequence>MKEALQALLETTFDTLIAQGVIPADAPRRIQVDRTKDKSHGDFATNLAMTLAKAAGKKPRELAQLIVDHLPENDAITQVDIAGPGFINFFMNDSARFAVVEQALTNTQAFCSPDVGKGEKVLLEYVSANPTGPMHVGHGRGAAYGSALGNLLKATGYAVHREYYINDAGRQADVLAVSVYLRYLEACGETVAIPSRAYPGAYVQECGTALFNAVGKQYFHPYATVIAGLPQDPEGEGDEIKTAKEKHLDALIEKVRNLLGEGYRSVQDFGLNTQLDSIRATLKSFNVEFDQWFSERSLEQSGAIEKAIDRLRERGHVYEQGGAIWLRTSELGDEKDRVLIRDNGLHTYFAADVAYHLDKLDRGFENLIDVWGADHHGYIARVRAAIEALTGKGDLFHVALIQFVTLSSGRMGKRSGNFVTLSQLIEEAGNDATRFFYLTRSPEQHLEFDIDLARSQTSDNPVFYLQYAHARVCSMMRELQERKLSYDESAGLAALPQLPEPNIEDLAKRLAAWPEALANAARNKAPHQLTYSLRDLAQDFHTWYNSNKVLVEDDNLRNGRMAMAIAVKNVIANGLELLGVSAPEKM</sequence>
<dbReference type="InterPro" id="IPR035684">
    <property type="entry name" value="ArgRS_core"/>
</dbReference>
<dbReference type="Gene3D" id="1.10.730.10">
    <property type="entry name" value="Isoleucyl-tRNA Synthetase, Domain 1"/>
    <property type="match status" value="1"/>
</dbReference>
<comment type="similarity">
    <text evidence="2 10 11">Belongs to the class-I aminoacyl-tRNA synthetase family.</text>
</comment>
<evidence type="ECO:0000313" key="14">
    <source>
        <dbReference type="EMBL" id="AUM12230.1"/>
    </source>
</evidence>
<gene>
    <name evidence="10" type="primary">argS</name>
    <name evidence="14" type="ORF">Kalk_07310</name>
</gene>
<dbReference type="FunFam" id="3.30.1360.70:FF:000003">
    <property type="entry name" value="Arginine--tRNA ligase"/>
    <property type="match status" value="1"/>
</dbReference>
<dbReference type="Gene3D" id="3.40.50.620">
    <property type="entry name" value="HUPs"/>
    <property type="match status" value="1"/>
</dbReference>
<keyword evidence="8 10" id="KW-0030">Aminoacyl-tRNA synthetase</keyword>
<dbReference type="GO" id="GO:0006420">
    <property type="term" value="P:arginyl-tRNA aminoacylation"/>
    <property type="evidence" value="ECO:0007669"/>
    <property type="project" value="UniProtKB-UniRule"/>
</dbReference>
<dbReference type="Proteomes" id="UP000235116">
    <property type="component" value="Chromosome"/>
</dbReference>
<dbReference type="KEGG" id="kak:Kalk_07310"/>
<comment type="catalytic activity">
    <reaction evidence="9 10">
        <text>tRNA(Arg) + L-arginine + ATP = L-arginyl-tRNA(Arg) + AMP + diphosphate</text>
        <dbReference type="Rhea" id="RHEA:20301"/>
        <dbReference type="Rhea" id="RHEA-COMP:9658"/>
        <dbReference type="Rhea" id="RHEA-COMP:9673"/>
        <dbReference type="ChEBI" id="CHEBI:30616"/>
        <dbReference type="ChEBI" id="CHEBI:32682"/>
        <dbReference type="ChEBI" id="CHEBI:33019"/>
        <dbReference type="ChEBI" id="CHEBI:78442"/>
        <dbReference type="ChEBI" id="CHEBI:78513"/>
        <dbReference type="ChEBI" id="CHEBI:456215"/>
        <dbReference type="EC" id="6.1.1.19"/>
    </reaction>
</comment>
<comment type="subunit">
    <text evidence="10">Monomer.</text>
</comment>
<keyword evidence="15" id="KW-1185">Reference proteome</keyword>
<dbReference type="GO" id="GO:0005524">
    <property type="term" value="F:ATP binding"/>
    <property type="evidence" value="ECO:0007669"/>
    <property type="project" value="UniProtKB-UniRule"/>
</dbReference>
<comment type="subcellular location">
    <subcellularLocation>
        <location evidence="1 10">Cytoplasm</location>
    </subcellularLocation>
</comment>
<dbReference type="InterPro" id="IPR014729">
    <property type="entry name" value="Rossmann-like_a/b/a_fold"/>
</dbReference>
<dbReference type="PANTHER" id="PTHR11956:SF5">
    <property type="entry name" value="ARGININE--TRNA LIGASE, CYTOPLASMIC"/>
    <property type="match status" value="1"/>
</dbReference>
<evidence type="ECO:0000313" key="15">
    <source>
        <dbReference type="Proteomes" id="UP000235116"/>
    </source>
</evidence>
<evidence type="ECO:0000259" key="12">
    <source>
        <dbReference type="SMART" id="SM00836"/>
    </source>
</evidence>
<dbReference type="InterPro" id="IPR001278">
    <property type="entry name" value="Arg-tRNA-ligase"/>
</dbReference>
<dbReference type="PANTHER" id="PTHR11956">
    <property type="entry name" value="ARGINYL-TRNA SYNTHETASE"/>
    <property type="match status" value="1"/>
</dbReference>
<feature type="domain" description="Arginyl tRNA synthetase N-terminal" evidence="13">
    <location>
        <begin position="3"/>
        <end position="91"/>
    </location>
</feature>
<feature type="domain" description="DALR anticodon binding" evidence="12">
    <location>
        <begin position="465"/>
        <end position="586"/>
    </location>
</feature>
<dbReference type="SMART" id="SM00836">
    <property type="entry name" value="DALR_1"/>
    <property type="match status" value="1"/>
</dbReference>
<evidence type="ECO:0000256" key="1">
    <source>
        <dbReference type="ARBA" id="ARBA00004496"/>
    </source>
</evidence>
<evidence type="ECO:0000256" key="6">
    <source>
        <dbReference type="ARBA" id="ARBA00022840"/>
    </source>
</evidence>